<comment type="caution">
    <text evidence="1">The sequence shown here is derived from an EMBL/GenBank/DDBJ whole genome shotgun (WGS) entry which is preliminary data.</text>
</comment>
<name>A0ABQ9HCF3_9NEOP</name>
<evidence type="ECO:0000313" key="1">
    <source>
        <dbReference type="EMBL" id="KAJ8882001.1"/>
    </source>
</evidence>
<keyword evidence="2" id="KW-1185">Reference proteome</keyword>
<protein>
    <submittedName>
        <fullName evidence="1">Uncharacterized protein</fullName>
    </submittedName>
</protein>
<organism evidence="1 2">
    <name type="scientific">Dryococelus australis</name>
    <dbReference type="NCBI Taxonomy" id="614101"/>
    <lineage>
        <taxon>Eukaryota</taxon>
        <taxon>Metazoa</taxon>
        <taxon>Ecdysozoa</taxon>
        <taxon>Arthropoda</taxon>
        <taxon>Hexapoda</taxon>
        <taxon>Insecta</taxon>
        <taxon>Pterygota</taxon>
        <taxon>Neoptera</taxon>
        <taxon>Polyneoptera</taxon>
        <taxon>Phasmatodea</taxon>
        <taxon>Verophasmatodea</taxon>
        <taxon>Anareolatae</taxon>
        <taxon>Phasmatidae</taxon>
        <taxon>Eurycanthinae</taxon>
        <taxon>Dryococelus</taxon>
    </lineage>
</organism>
<accession>A0ABQ9HCF3</accession>
<reference evidence="1 2" key="1">
    <citation type="submission" date="2023-02" db="EMBL/GenBank/DDBJ databases">
        <title>LHISI_Scaffold_Assembly.</title>
        <authorList>
            <person name="Stuart O.P."/>
            <person name="Cleave R."/>
            <person name="Magrath M.J.L."/>
            <person name="Mikheyev A.S."/>
        </authorList>
    </citation>
    <scope>NUCLEOTIDE SEQUENCE [LARGE SCALE GENOMIC DNA]</scope>
    <source>
        <strain evidence="1">Daus_M_001</strain>
        <tissue evidence="1">Leg muscle</tissue>
    </source>
</reference>
<evidence type="ECO:0000313" key="2">
    <source>
        <dbReference type="Proteomes" id="UP001159363"/>
    </source>
</evidence>
<gene>
    <name evidence="1" type="ORF">PR048_018489</name>
</gene>
<dbReference type="Proteomes" id="UP001159363">
    <property type="component" value="Chromosome 5"/>
</dbReference>
<proteinExistence type="predicted"/>
<dbReference type="EMBL" id="JARBHB010000006">
    <property type="protein sequence ID" value="KAJ8882001.1"/>
    <property type="molecule type" value="Genomic_DNA"/>
</dbReference>
<sequence length="152" mass="17035">MGKGKEYSSHILVSRLQCCLYGVSFGEGEYMNHHGCHWKGAGAGKGLCCDDCSSFHPSSSKAKLPECQCACTSKKIRLNESEEITDDEARKYFYAQGINREIYFVTRNNSCKPANKILSEQQQNNHVALRASFTIAKYLARQGLAFRSHDDI</sequence>